<feature type="region of interest" description="Disordered" evidence="10">
    <location>
        <begin position="242"/>
        <end position="298"/>
    </location>
</feature>
<evidence type="ECO:0000256" key="7">
    <source>
        <dbReference type="ARBA" id="ARBA00023242"/>
    </source>
</evidence>
<dbReference type="HOGENOM" id="CLU_049674_0_0_1"/>
<gene>
    <name evidence="12" type="ORF">PILCRDRAFT_367306</name>
</gene>
<reference evidence="12 13" key="1">
    <citation type="submission" date="2014-04" db="EMBL/GenBank/DDBJ databases">
        <authorList>
            <consortium name="DOE Joint Genome Institute"/>
            <person name="Kuo A."/>
            <person name="Tarkka M."/>
            <person name="Buscot F."/>
            <person name="Kohler A."/>
            <person name="Nagy L.G."/>
            <person name="Floudas D."/>
            <person name="Copeland A."/>
            <person name="Barry K.W."/>
            <person name="Cichocki N."/>
            <person name="Veneault-Fourrey C."/>
            <person name="LaButti K."/>
            <person name="Lindquist E.A."/>
            <person name="Lipzen A."/>
            <person name="Lundell T."/>
            <person name="Morin E."/>
            <person name="Murat C."/>
            <person name="Sun H."/>
            <person name="Tunlid A."/>
            <person name="Henrissat B."/>
            <person name="Grigoriev I.V."/>
            <person name="Hibbett D.S."/>
            <person name="Martin F."/>
            <person name="Nordberg H.P."/>
            <person name="Cantor M.N."/>
            <person name="Hua S.X."/>
        </authorList>
    </citation>
    <scope>NUCLEOTIDE SEQUENCE [LARGE SCALE GENOMIC DNA]</scope>
    <source>
        <strain evidence="12 13">F 1598</strain>
    </source>
</reference>
<evidence type="ECO:0000256" key="6">
    <source>
        <dbReference type="ARBA" id="ARBA00022842"/>
    </source>
</evidence>
<keyword evidence="3" id="KW-0479">Metal-binding</keyword>
<dbReference type="EMBL" id="KN832985">
    <property type="protein sequence ID" value="KIM85515.1"/>
    <property type="molecule type" value="Genomic_DNA"/>
</dbReference>
<dbReference type="AlphaFoldDB" id="A0A0C3FMX3"/>
<evidence type="ECO:0000256" key="5">
    <source>
        <dbReference type="ARBA" id="ARBA00022839"/>
    </source>
</evidence>
<reference evidence="13" key="2">
    <citation type="submission" date="2015-01" db="EMBL/GenBank/DDBJ databases">
        <title>Evolutionary Origins and Diversification of the Mycorrhizal Mutualists.</title>
        <authorList>
            <consortium name="DOE Joint Genome Institute"/>
            <consortium name="Mycorrhizal Genomics Consortium"/>
            <person name="Kohler A."/>
            <person name="Kuo A."/>
            <person name="Nagy L.G."/>
            <person name="Floudas D."/>
            <person name="Copeland A."/>
            <person name="Barry K.W."/>
            <person name="Cichocki N."/>
            <person name="Veneault-Fourrey C."/>
            <person name="LaButti K."/>
            <person name="Lindquist E.A."/>
            <person name="Lipzen A."/>
            <person name="Lundell T."/>
            <person name="Morin E."/>
            <person name="Murat C."/>
            <person name="Riley R."/>
            <person name="Ohm R."/>
            <person name="Sun H."/>
            <person name="Tunlid A."/>
            <person name="Henrissat B."/>
            <person name="Grigoriev I.V."/>
            <person name="Hibbett D.S."/>
            <person name="Martin F."/>
        </authorList>
    </citation>
    <scope>NUCLEOTIDE SEQUENCE [LARGE SCALE GENOMIC DNA]</scope>
    <source>
        <strain evidence="13">F 1598</strain>
    </source>
</reference>
<evidence type="ECO:0000256" key="1">
    <source>
        <dbReference type="ARBA" id="ARBA00004123"/>
    </source>
</evidence>
<keyword evidence="7" id="KW-0539">Nucleus</keyword>
<feature type="compositionally biased region" description="Polar residues" evidence="10">
    <location>
        <begin position="277"/>
        <end position="287"/>
    </location>
</feature>
<dbReference type="GO" id="GO:0005634">
    <property type="term" value="C:nucleus"/>
    <property type="evidence" value="ECO:0007669"/>
    <property type="project" value="UniProtKB-SubCell"/>
</dbReference>
<evidence type="ECO:0000313" key="12">
    <source>
        <dbReference type="EMBL" id="KIM85515.1"/>
    </source>
</evidence>
<dbReference type="PANTHER" id="PTHR13620">
    <property type="entry name" value="3-5 EXONUCLEASE"/>
    <property type="match status" value="1"/>
</dbReference>
<dbReference type="OrthoDB" id="1920326at2759"/>
<evidence type="ECO:0000256" key="3">
    <source>
        <dbReference type="ARBA" id="ARBA00022723"/>
    </source>
</evidence>
<feature type="compositionally biased region" description="Pro residues" evidence="10">
    <location>
        <begin position="248"/>
        <end position="263"/>
    </location>
</feature>
<dbReference type="STRING" id="765440.A0A0C3FMX3"/>
<evidence type="ECO:0000313" key="13">
    <source>
        <dbReference type="Proteomes" id="UP000054166"/>
    </source>
</evidence>
<keyword evidence="2" id="KW-0540">Nuclease</keyword>
<comment type="subcellular location">
    <subcellularLocation>
        <location evidence="1">Nucleus</location>
    </subcellularLocation>
</comment>
<feature type="domain" description="3'-5' exonuclease" evidence="11">
    <location>
        <begin position="34"/>
        <end position="212"/>
    </location>
</feature>
<dbReference type="InterPro" id="IPR002562">
    <property type="entry name" value="3'-5'_exonuclease_dom"/>
</dbReference>
<dbReference type="Gene3D" id="3.30.420.10">
    <property type="entry name" value="Ribonuclease H-like superfamily/Ribonuclease H"/>
    <property type="match status" value="1"/>
</dbReference>
<dbReference type="SUPFAM" id="SSF53098">
    <property type="entry name" value="Ribonuclease H-like"/>
    <property type="match status" value="1"/>
</dbReference>
<evidence type="ECO:0000256" key="2">
    <source>
        <dbReference type="ARBA" id="ARBA00022722"/>
    </source>
</evidence>
<accession>A0A0C3FMX3</accession>
<evidence type="ECO:0000256" key="10">
    <source>
        <dbReference type="SAM" id="MobiDB-lite"/>
    </source>
</evidence>
<dbReference type="Pfam" id="PF01612">
    <property type="entry name" value="DNA_pol_A_exo1"/>
    <property type="match status" value="1"/>
</dbReference>
<keyword evidence="6" id="KW-0460">Magnesium</keyword>
<dbReference type="InterPro" id="IPR036397">
    <property type="entry name" value="RNaseH_sf"/>
</dbReference>
<keyword evidence="4" id="KW-0378">Hydrolase</keyword>
<dbReference type="Proteomes" id="UP000054166">
    <property type="component" value="Unassembled WGS sequence"/>
</dbReference>
<dbReference type="GO" id="GO:0006139">
    <property type="term" value="P:nucleobase-containing compound metabolic process"/>
    <property type="evidence" value="ECO:0007669"/>
    <property type="project" value="InterPro"/>
</dbReference>
<organism evidence="12 13">
    <name type="scientific">Piloderma croceum (strain F 1598)</name>
    <dbReference type="NCBI Taxonomy" id="765440"/>
    <lineage>
        <taxon>Eukaryota</taxon>
        <taxon>Fungi</taxon>
        <taxon>Dikarya</taxon>
        <taxon>Basidiomycota</taxon>
        <taxon>Agaricomycotina</taxon>
        <taxon>Agaricomycetes</taxon>
        <taxon>Agaricomycetidae</taxon>
        <taxon>Atheliales</taxon>
        <taxon>Atheliaceae</taxon>
        <taxon>Piloderma</taxon>
    </lineage>
</organism>
<dbReference type="GO" id="GO:0003676">
    <property type="term" value="F:nucleic acid binding"/>
    <property type="evidence" value="ECO:0007669"/>
    <property type="project" value="InterPro"/>
</dbReference>
<proteinExistence type="predicted"/>
<keyword evidence="5" id="KW-0269">Exonuclease</keyword>
<evidence type="ECO:0000259" key="11">
    <source>
        <dbReference type="SMART" id="SM00474"/>
    </source>
</evidence>
<name>A0A0C3FMX3_PILCF</name>
<evidence type="ECO:0000256" key="9">
    <source>
        <dbReference type="ARBA" id="ARBA00042761"/>
    </source>
</evidence>
<dbReference type="InterPro" id="IPR051132">
    <property type="entry name" value="3-5_Exonuclease_domain"/>
</dbReference>
<dbReference type="PANTHER" id="PTHR13620:SF109">
    <property type="entry name" value="3'-5' EXONUCLEASE"/>
    <property type="match status" value="1"/>
</dbReference>
<protein>
    <recommendedName>
        <fullName evidence="8">3'-5' exonuclease</fullName>
    </recommendedName>
    <alternativeName>
        <fullName evidence="9">Werner Syndrome-like exonuclease</fullName>
    </alternativeName>
</protein>
<evidence type="ECO:0000256" key="8">
    <source>
        <dbReference type="ARBA" id="ARBA00040531"/>
    </source>
</evidence>
<dbReference type="InterPro" id="IPR012337">
    <property type="entry name" value="RNaseH-like_sf"/>
</dbReference>
<sequence>MSSIPPTEKPVSKLPDRPILPTYSWRTKSSNAQLFYIRDHHHVNLTIPRLRNGPLGFDLEWRPNFIKGQLENPVALVQLSNEDTILLIQISAMTEFPNKLRELLEDPGRVKAGVGIQHDCKKLYADWSISVRNCVDLSLLARCVDNARWKGRYVEPIGLGRLVETYEKLSLPKGKIQRSNWEAQLSTVQQDYAANDAHSGFVIFNRFAAMAHVMDSVPNPTYYSFNAINGCLLDSSGVPWNPSNPEYDPGPPLPPKPPKPPRTPKATTTTDVAAVKASTSISIQVNRSPHKPGTSFEK</sequence>
<dbReference type="GO" id="GO:0008408">
    <property type="term" value="F:3'-5' exonuclease activity"/>
    <property type="evidence" value="ECO:0007669"/>
    <property type="project" value="InterPro"/>
</dbReference>
<keyword evidence="13" id="KW-1185">Reference proteome</keyword>
<dbReference type="SMART" id="SM00474">
    <property type="entry name" value="35EXOc"/>
    <property type="match status" value="1"/>
</dbReference>
<dbReference type="InParanoid" id="A0A0C3FMX3"/>
<dbReference type="GO" id="GO:0046872">
    <property type="term" value="F:metal ion binding"/>
    <property type="evidence" value="ECO:0007669"/>
    <property type="project" value="UniProtKB-KW"/>
</dbReference>
<evidence type="ECO:0000256" key="4">
    <source>
        <dbReference type="ARBA" id="ARBA00022801"/>
    </source>
</evidence>
<dbReference type="CDD" id="cd06141">
    <property type="entry name" value="WRN_exo"/>
    <property type="match status" value="1"/>
</dbReference>